<dbReference type="Gramene" id="AET3Gv21207200.1">
    <property type="protein sequence ID" value="AET3Gv21207200.1"/>
    <property type="gene ID" value="AET3Gv21207200"/>
</dbReference>
<name>A0A453GTM7_AEGTS</name>
<organism evidence="2 3">
    <name type="scientific">Aegilops tauschii subsp. strangulata</name>
    <name type="common">Goatgrass</name>
    <dbReference type="NCBI Taxonomy" id="200361"/>
    <lineage>
        <taxon>Eukaryota</taxon>
        <taxon>Viridiplantae</taxon>
        <taxon>Streptophyta</taxon>
        <taxon>Embryophyta</taxon>
        <taxon>Tracheophyta</taxon>
        <taxon>Spermatophyta</taxon>
        <taxon>Magnoliopsida</taxon>
        <taxon>Liliopsida</taxon>
        <taxon>Poales</taxon>
        <taxon>Poaceae</taxon>
        <taxon>BOP clade</taxon>
        <taxon>Pooideae</taxon>
        <taxon>Triticodae</taxon>
        <taxon>Triticeae</taxon>
        <taxon>Triticinae</taxon>
        <taxon>Aegilops</taxon>
    </lineage>
</organism>
<reference evidence="3" key="2">
    <citation type="journal article" date="2017" name="Nat. Plants">
        <title>The Aegilops tauschii genome reveals multiple impacts of transposons.</title>
        <authorList>
            <person name="Zhao G."/>
            <person name="Zou C."/>
            <person name="Li K."/>
            <person name="Wang K."/>
            <person name="Li T."/>
            <person name="Gao L."/>
            <person name="Zhang X."/>
            <person name="Wang H."/>
            <person name="Yang Z."/>
            <person name="Liu X."/>
            <person name="Jiang W."/>
            <person name="Mao L."/>
            <person name="Kong X."/>
            <person name="Jiao Y."/>
            <person name="Jia J."/>
        </authorList>
    </citation>
    <scope>NUCLEOTIDE SEQUENCE [LARGE SCALE GENOMIC DNA]</scope>
    <source>
        <strain evidence="3">cv. AL8/78</strain>
    </source>
</reference>
<feature type="compositionally biased region" description="Polar residues" evidence="1">
    <location>
        <begin position="1"/>
        <end position="11"/>
    </location>
</feature>
<reference evidence="2" key="5">
    <citation type="journal article" date="2021" name="G3 (Bethesda)">
        <title>Aegilops tauschii genome assembly Aet v5.0 features greater sequence contiguity and improved annotation.</title>
        <authorList>
            <person name="Wang L."/>
            <person name="Zhu T."/>
            <person name="Rodriguez J.C."/>
            <person name="Deal K.R."/>
            <person name="Dubcovsky J."/>
            <person name="McGuire P.E."/>
            <person name="Lux T."/>
            <person name="Spannagl M."/>
            <person name="Mayer K.F.X."/>
            <person name="Baldrich P."/>
            <person name="Meyers B.C."/>
            <person name="Huo N."/>
            <person name="Gu Y.Q."/>
            <person name="Zhou H."/>
            <person name="Devos K.M."/>
            <person name="Bennetzen J.L."/>
            <person name="Unver T."/>
            <person name="Budak H."/>
            <person name="Gulick P.J."/>
            <person name="Galiba G."/>
            <person name="Kalapos B."/>
            <person name="Nelson D.R."/>
            <person name="Li P."/>
            <person name="You F.M."/>
            <person name="Luo M.C."/>
            <person name="Dvorak J."/>
        </authorList>
    </citation>
    <scope>NUCLEOTIDE SEQUENCE [LARGE SCALE GENOMIC DNA]</scope>
    <source>
        <strain evidence="2">cv. AL8/78</strain>
    </source>
</reference>
<feature type="region of interest" description="Disordered" evidence="1">
    <location>
        <begin position="1"/>
        <end position="23"/>
    </location>
</feature>
<dbReference type="Proteomes" id="UP000015105">
    <property type="component" value="Chromosome 3D"/>
</dbReference>
<keyword evidence="3" id="KW-1185">Reference proteome</keyword>
<evidence type="ECO:0000313" key="3">
    <source>
        <dbReference type="Proteomes" id="UP000015105"/>
    </source>
</evidence>
<evidence type="ECO:0000256" key="1">
    <source>
        <dbReference type="SAM" id="MobiDB-lite"/>
    </source>
</evidence>
<reference evidence="2" key="4">
    <citation type="submission" date="2019-03" db="UniProtKB">
        <authorList>
            <consortium name="EnsemblPlants"/>
        </authorList>
    </citation>
    <scope>IDENTIFICATION</scope>
</reference>
<sequence>VSSGRPTSARASSRLVHGATSRHRGSITVRLTDKVSLKMQLLYAPQHVANLMQQR</sequence>
<protein>
    <submittedName>
        <fullName evidence="2">Uncharacterized protein</fullName>
    </submittedName>
</protein>
<dbReference type="AlphaFoldDB" id="A0A453GTM7"/>
<dbReference type="EnsemblPlants" id="AET3Gv21207200.1">
    <property type="protein sequence ID" value="AET3Gv21207200.1"/>
    <property type="gene ID" value="AET3Gv21207200"/>
</dbReference>
<reference evidence="3" key="1">
    <citation type="journal article" date="2014" name="Science">
        <title>Ancient hybridizations among the ancestral genomes of bread wheat.</title>
        <authorList>
            <consortium name="International Wheat Genome Sequencing Consortium,"/>
            <person name="Marcussen T."/>
            <person name="Sandve S.R."/>
            <person name="Heier L."/>
            <person name="Spannagl M."/>
            <person name="Pfeifer M."/>
            <person name="Jakobsen K.S."/>
            <person name="Wulff B.B."/>
            <person name="Steuernagel B."/>
            <person name="Mayer K.F."/>
            <person name="Olsen O.A."/>
        </authorList>
    </citation>
    <scope>NUCLEOTIDE SEQUENCE [LARGE SCALE GENOMIC DNA]</scope>
    <source>
        <strain evidence="3">cv. AL8/78</strain>
    </source>
</reference>
<evidence type="ECO:0000313" key="2">
    <source>
        <dbReference type="EnsemblPlants" id="AET3Gv21207200.1"/>
    </source>
</evidence>
<accession>A0A453GTM7</accession>
<proteinExistence type="predicted"/>
<reference evidence="2" key="3">
    <citation type="journal article" date="2017" name="Nature">
        <title>Genome sequence of the progenitor of the wheat D genome Aegilops tauschii.</title>
        <authorList>
            <person name="Luo M.C."/>
            <person name="Gu Y.Q."/>
            <person name="Puiu D."/>
            <person name="Wang H."/>
            <person name="Twardziok S.O."/>
            <person name="Deal K.R."/>
            <person name="Huo N."/>
            <person name="Zhu T."/>
            <person name="Wang L."/>
            <person name="Wang Y."/>
            <person name="McGuire P.E."/>
            <person name="Liu S."/>
            <person name="Long H."/>
            <person name="Ramasamy R.K."/>
            <person name="Rodriguez J.C."/>
            <person name="Van S.L."/>
            <person name="Yuan L."/>
            <person name="Wang Z."/>
            <person name="Xia Z."/>
            <person name="Xiao L."/>
            <person name="Anderson O.D."/>
            <person name="Ouyang S."/>
            <person name="Liang Y."/>
            <person name="Zimin A.V."/>
            <person name="Pertea G."/>
            <person name="Qi P."/>
            <person name="Bennetzen J.L."/>
            <person name="Dai X."/>
            <person name="Dawson M.W."/>
            <person name="Muller H.G."/>
            <person name="Kugler K."/>
            <person name="Rivarola-Duarte L."/>
            <person name="Spannagl M."/>
            <person name="Mayer K.F.X."/>
            <person name="Lu F.H."/>
            <person name="Bevan M.W."/>
            <person name="Leroy P."/>
            <person name="Li P."/>
            <person name="You F.M."/>
            <person name="Sun Q."/>
            <person name="Liu Z."/>
            <person name="Lyons E."/>
            <person name="Wicker T."/>
            <person name="Salzberg S.L."/>
            <person name="Devos K.M."/>
            <person name="Dvorak J."/>
        </authorList>
    </citation>
    <scope>NUCLEOTIDE SEQUENCE [LARGE SCALE GENOMIC DNA]</scope>
    <source>
        <strain evidence="2">cv. AL8/78</strain>
    </source>
</reference>